<dbReference type="EMBL" id="KC752254">
    <property type="protein sequence ID" value="AGQ20162.1"/>
    <property type="molecule type" value="Genomic_DNA"/>
</dbReference>
<reference evidence="1" key="1">
    <citation type="journal article" date="2013" name="J. Gen. Virol.">
        <title>Ultrastructural and genomic characterization of a second banchine polydnavirus confirms the existence of shared features within this ichnovirus lineage.</title>
        <authorList>
            <person name="Djoumad A."/>
            <person name="Stoltz D."/>
            <person name="Beliveau C."/>
            <person name="Boyle B."/>
            <person name="Kuhn L."/>
            <person name="Cusson M."/>
        </authorList>
    </citation>
    <scope>NUCLEOTIDE SEQUENCE</scope>
</reference>
<protein>
    <submittedName>
        <fullName evidence="1">AsIV-cont00048-ORF1</fullName>
    </submittedName>
</protein>
<evidence type="ECO:0000313" key="1">
    <source>
        <dbReference type="EMBL" id="AGQ20162.1"/>
    </source>
</evidence>
<organism evidence="1">
    <name type="scientific">Apophua simplicipes ichnovirus</name>
    <dbReference type="NCBI Taxonomy" id="1329648"/>
    <lineage>
        <taxon>Viruses</taxon>
        <taxon>Viruses incertae sedis</taxon>
        <taxon>Polydnaviriformidae</taxon>
        <taxon>Ichnoviriform</taxon>
    </lineage>
</organism>
<accession>S5DYU6</accession>
<sequence>MTRRQPNCGELWKMFKLVHEIDMCNDFLEGKKLRFLLEPAMRKKLVQIQIRKASLIAELKIVVVRKRTLGTVPRYLRNG</sequence>
<proteinExistence type="predicted"/>
<name>S5DYU6_9VIRU</name>